<dbReference type="GO" id="GO:0008033">
    <property type="term" value="P:tRNA processing"/>
    <property type="evidence" value="ECO:0007669"/>
    <property type="project" value="UniProtKB-KW"/>
</dbReference>
<dbReference type="Proteomes" id="UP000027093">
    <property type="component" value="Chromosome"/>
</dbReference>
<reference evidence="2 3" key="1">
    <citation type="journal article" date="2014" name="Int. J. Syst. Evol. Microbiol.">
        <title>Nitrososphaera viennensis gen. nov., sp. nov., an aerobic and mesophilic, ammonia-oxidizing archaeon from soil and a member of the archaeal phylum Thaumarchaeota.</title>
        <authorList>
            <person name="Stieglmeier M."/>
            <person name="Klingl A."/>
            <person name="Alves R.J."/>
            <person name="Rittmann S.K."/>
            <person name="Melcher M."/>
            <person name="Leisch N."/>
            <person name="Schleper C."/>
        </authorList>
    </citation>
    <scope>NUCLEOTIDE SEQUENCE [LARGE SCALE GENOMIC DNA]</scope>
    <source>
        <strain evidence="2">EN76</strain>
    </source>
</reference>
<dbReference type="STRING" id="926571.NVIE_004630"/>
<dbReference type="SUPFAM" id="SSF160350">
    <property type="entry name" value="Rnp2-like"/>
    <property type="match status" value="1"/>
</dbReference>
<dbReference type="GO" id="GO:1902555">
    <property type="term" value="C:endoribonuclease complex"/>
    <property type="evidence" value="ECO:0007669"/>
    <property type="project" value="UniProtKB-ARBA"/>
</dbReference>
<sequence>MLKRREKRRYISVMCEEAVGGGMSALAAVQKRHAELFGSIALERAALRLIKDESRVVIMRCSLAEAEHVLVAIALCNPPIVTLDMSSSMKRLKRRL</sequence>
<dbReference type="InterPro" id="IPR038085">
    <property type="entry name" value="Rnp2-like_sf"/>
</dbReference>
<organism evidence="2 3">
    <name type="scientific">Nitrososphaera viennensis EN76</name>
    <dbReference type="NCBI Taxonomy" id="926571"/>
    <lineage>
        <taxon>Archaea</taxon>
        <taxon>Nitrososphaerota</taxon>
        <taxon>Nitrososphaeria</taxon>
        <taxon>Nitrososphaerales</taxon>
        <taxon>Nitrososphaeraceae</taxon>
        <taxon>Nitrososphaera</taxon>
    </lineage>
</organism>
<dbReference type="GeneID" id="74945724"/>
<dbReference type="Gene3D" id="3.30.70.3250">
    <property type="entry name" value="Ribonuclease P, Pop5 subunit"/>
    <property type="match status" value="1"/>
</dbReference>
<dbReference type="EMBL" id="CP007536">
    <property type="protein sequence ID" value="AIC14658.1"/>
    <property type="molecule type" value="Genomic_DNA"/>
</dbReference>
<evidence type="ECO:0000313" key="2">
    <source>
        <dbReference type="EMBL" id="AIC14658.1"/>
    </source>
</evidence>
<dbReference type="KEGG" id="nvn:NVIE_004630"/>
<accession>A0A060HGC6</accession>
<name>A0A060HGC6_9ARCH</name>
<dbReference type="GO" id="GO:1990904">
    <property type="term" value="C:ribonucleoprotein complex"/>
    <property type="evidence" value="ECO:0007669"/>
    <property type="project" value="UniProtKB-ARBA"/>
</dbReference>
<dbReference type="AlphaFoldDB" id="A0A060HGC6"/>
<dbReference type="HOGENOM" id="CLU_2534505_0_0_2"/>
<dbReference type="RefSeq" id="WP_075053827.1">
    <property type="nucleotide sequence ID" value="NZ_CP007536.1"/>
</dbReference>
<evidence type="ECO:0000256" key="1">
    <source>
        <dbReference type="ARBA" id="ARBA00022694"/>
    </source>
</evidence>
<proteinExistence type="predicted"/>
<evidence type="ECO:0000313" key="3">
    <source>
        <dbReference type="Proteomes" id="UP000027093"/>
    </source>
</evidence>
<keyword evidence="3" id="KW-1185">Reference proteome</keyword>
<protein>
    <submittedName>
        <fullName evidence="2">Uncharacterized protein</fullName>
    </submittedName>
</protein>
<gene>
    <name evidence="2" type="ORF">NVIE_004630</name>
</gene>
<dbReference type="OrthoDB" id="10430at2157"/>
<keyword evidence="1" id="KW-0819">tRNA processing</keyword>